<organism evidence="1 2">
    <name type="scientific">Vitis vinifera</name>
    <name type="common">Grape</name>
    <dbReference type="NCBI Taxonomy" id="29760"/>
    <lineage>
        <taxon>Eukaryota</taxon>
        <taxon>Viridiplantae</taxon>
        <taxon>Streptophyta</taxon>
        <taxon>Embryophyta</taxon>
        <taxon>Tracheophyta</taxon>
        <taxon>Spermatophyta</taxon>
        <taxon>Magnoliopsida</taxon>
        <taxon>eudicotyledons</taxon>
        <taxon>Gunneridae</taxon>
        <taxon>Pentapetalae</taxon>
        <taxon>rosids</taxon>
        <taxon>Vitales</taxon>
        <taxon>Vitaceae</taxon>
        <taxon>Viteae</taxon>
        <taxon>Vitis</taxon>
    </lineage>
</organism>
<evidence type="ECO:0000313" key="2">
    <source>
        <dbReference type="Proteomes" id="UP000009183"/>
    </source>
</evidence>
<accession>F6H399</accession>
<evidence type="ECO:0000313" key="1">
    <source>
        <dbReference type="EMBL" id="CCB46555.1"/>
    </source>
</evidence>
<dbReference type="EMBL" id="FN595231">
    <property type="protein sequence ID" value="CCB46555.1"/>
    <property type="molecule type" value="Genomic_DNA"/>
</dbReference>
<gene>
    <name evidence="1" type="ordered locus">VIT_04s0008g01010</name>
</gene>
<dbReference type="InParanoid" id="F6H399"/>
<dbReference type="Proteomes" id="UP000009183">
    <property type="component" value="Chromosome 4"/>
</dbReference>
<reference evidence="2" key="1">
    <citation type="journal article" date="2007" name="Nature">
        <title>The grapevine genome sequence suggests ancestral hexaploidization in major angiosperm phyla.</title>
        <authorList>
            <consortium name="The French-Italian Public Consortium for Grapevine Genome Characterization."/>
            <person name="Jaillon O."/>
            <person name="Aury J.-M."/>
            <person name="Noel B."/>
            <person name="Policriti A."/>
            <person name="Clepet C."/>
            <person name="Casagrande A."/>
            <person name="Choisne N."/>
            <person name="Aubourg S."/>
            <person name="Vitulo N."/>
            <person name="Jubin C."/>
            <person name="Vezzi A."/>
            <person name="Legeai F."/>
            <person name="Hugueney P."/>
            <person name="Dasilva C."/>
            <person name="Horner D."/>
            <person name="Mica E."/>
            <person name="Jublot D."/>
            <person name="Poulain J."/>
            <person name="Bruyere C."/>
            <person name="Billault A."/>
            <person name="Segurens B."/>
            <person name="Gouyvenoux M."/>
            <person name="Ugarte E."/>
            <person name="Cattonaro F."/>
            <person name="Anthouard V."/>
            <person name="Vico V."/>
            <person name="Del Fabbro C."/>
            <person name="Alaux M."/>
            <person name="Di Gaspero G."/>
            <person name="Dumas V."/>
            <person name="Felice N."/>
            <person name="Paillard S."/>
            <person name="Juman I."/>
            <person name="Moroldo M."/>
            <person name="Scalabrin S."/>
            <person name="Canaguier A."/>
            <person name="Le Clainche I."/>
            <person name="Malacrida G."/>
            <person name="Durand E."/>
            <person name="Pesole G."/>
            <person name="Laucou V."/>
            <person name="Chatelet P."/>
            <person name="Merdinoglu D."/>
            <person name="Delledonne M."/>
            <person name="Pezzotti M."/>
            <person name="Lecharny A."/>
            <person name="Scarpelli C."/>
            <person name="Artiguenave F."/>
            <person name="Pe M.E."/>
            <person name="Valle G."/>
            <person name="Morgante M."/>
            <person name="Caboche M."/>
            <person name="Adam-Blondon A.-F."/>
            <person name="Weissenbach J."/>
            <person name="Quetier F."/>
            <person name="Wincker P."/>
        </authorList>
    </citation>
    <scope>NUCLEOTIDE SEQUENCE [LARGE SCALE GENOMIC DNA]</scope>
    <source>
        <strain evidence="2">cv. Pinot noir / PN40024</strain>
    </source>
</reference>
<dbReference type="PaxDb" id="29760-VIT_04s0008g01010.t01"/>
<dbReference type="AlphaFoldDB" id="F6H399"/>
<dbReference type="HOGENOM" id="CLU_3369477_0_0_1"/>
<keyword evidence="2" id="KW-1185">Reference proteome</keyword>
<sequence length="35" mass="4250">MNLPYNWEIQVLRISHRDTSIAHFGFNFHSYQTEP</sequence>
<protein>
    <submittedName>
        <fullName evidence="1">Uncharacterized protein</fullName>
    </submittedName>
</protein>
<proteinExistence type="predicted"/>
<name>F6H399_VITVI</name>